<dbReference type="EMBL" id="ACFY01000031">
    <property type="protein sequence ID" value="EEG95442.1"/>
    <property type="molecule type" value="Genomic_DNA"/>
</dbReference>
<name>C0FPI7_9FIRM</name>
<comment type="caution">
    <text evidence="1">The sequence shown here is derived from an EMBL/GenBank/DDBJ whole genome shotgun (WGS) entry which is preliminary data.</text>
</comment>
<reference evidence="1 2" key="2">
    <citation type="submission" date="2009-03" db="EMBL/GenBank/DDBJ databases">
        <title>Draft genome sequence of Roseburia inulinivorans (DSM 16841).</title>
        <authorList>
            <person name="Sudarsanam P."/>
            <person name="Ley R."/>
            <person name="Guruge J."/>
            <person name="Turnbaugh P.J."/>
            <person name="Mahowald M."/>
            <person name="Liep D."/>
            <person name="Gordon J."/>
        </authorList>
    </citation>
    <scope>NUCLEOTIDE SEQUENCE [LARGE SCALE GENOMIC DNA]</scope>
    <source>
        <strain evidence="1 2">DSM 16841</strain>
    </source>
</reference>
<gene>
    <name evidence="1" type="ORF">ROSEINA2194_00639</name>
</gene>
<evidence type="ECO:0000313" key="2">
    <source>
        <dbReference type="Proteomes" id="UP000003561"/>
    </source>
</evidence>
<organism evidence="1 2">
    <name type="scientific">Roseburia inulinivorans DSM 16841</name>
    <dbReference type="NCBI Taxonomy" id="622312"/>
    <lineage>
        <taxon>Bacteria</taxon>
        <taxon>Bacillati</taxon>
        <taxon>Bacillota</taxon>
        <taxon>Clostridia</taxon>
        <taxon>Lachnospirales</taxon>
        <taxon>Lachnospiraceae</taxon>
        <taxon>Roseburia</taxon>
    </lineage>
</organism>
<dbReference type="Proteomes" id="UP000003561">
    <property type="component" value="Unassembled WGS sequence"/>
</dbReference>
<protein>
    <submittedName>
        <fullName evidence="1">Uncharacterized protein</fullName>
    </submittedName>
</protein>
<evidence type="ECO:0000313" key="1">
    <source>
        <dbReference type="EMBL" id="EEG95442.1"/>
    </source>
</evidence>
<dbReference type="eggNOG" id="ENOG5033MJ2">
    <property type="taxonomic scope" value="Bacteria"/>
</dbReference>
<sequence length="192" mass="19514">MGGLLFVAQPLVVALAVALRILHDGAAVLDADGIVEPPHGAAATPKVSEFSGLAERGGVPNHMIVNMGFVNMGADNVGVIAFGEALGQLTAQTVRVLRCDLAGDKGLPQMVGNHIILAAHSAGLLNVLILGEKKLGVGDPAVALPARNQPAAVRLLRIFGVVDDVADGLSHRAAFAGVQGHQARGCHGCSPP</sequence>
<reference evidence="1 2" key="1">
    <citation type="submission" date="2009-02" db="EMBL/GenBank/DDBJ databases">
        <authorList>
            <person name="Fulton L."/>
            <person name="Clifton S."/>
            <person name="Fulton B."/>
            <person name="Xu J."/>
            <person name="Minx P."/>
            <person name="Pepin K.H."/>
            <person name="Johnson M."/>
            <person name="Bhonagiri V."/>
            <person name="Nash W.E."/>
            <person name="Mardis E.R."/>
            <person name="Wilson R.K."/>
        </authorList>
    </citation>
    <scope>NUCLEOTIDE SEQUENCE [LARGE SCALE GENOMIC DNA]</scope>
    <source>
        <strain evidence="1 2">DSM 16841</strain>
    </source>
</reference>
<accession>C0FPI7</accession>
<dbReference type="AlphaFoldDB" id="C0FPI7"/>
<proteinExistence type="predicted"/>